<dbReference type="OrthoDB" id="3286168at2"/>
<dbReference type="AlphaFoldDB" id="A0A0K1JM50"/>
<dbReference type="Gene3D" id="3.10.180.10">
    <property type="entry name" value="2,3-Dihydroxybiphenyl 1,2-Dioxygenase, domain 1"/>
    <property type="match status" value="2"/>
</dbReference>
<gene>
    <name evidence="2" type="ORF">VV02_21240</name>
</gene>
<evidence type="ECO:0000259" key="1">
    <source>
        <dbReference type="Pfam" id="PF18029"/>
    </source>
</evidence>
<dbReference type="InterPro" id="IPR029068">
    <property type="entry name" value="Glyas_Bleomycin-R_OHBP_Dase"/>
</dbReference>
<dbReference type="InterPro" id="IPR041581">
    <property type="entry name" value="Glyoxalase_6"/>
</dbReference>
<feature type="domain" description="Glyoxalase-like" evidence="1">
    <location>
        <begin position="8"/>
        <end position="108"/>
    </location>
</feature>
<accession>A0A0K1JM50</accession>
<dbReference type="RefSeq" id="WP_083450336.1">
    <property type="nucleotide sequence ID" value="NZ_CP011112.1"/>
</dbReference>
<evidence type="ECO:0000313" key="3">
    <source>
        <dbReference type="Proteomes" id="UP000066480"/>
    </source>
</evidence>
<keyword evidence="3" id="KW-1185">Reference proteome</keyword>
<name>A0A0K1JM50_9MICO</name>
<organism evidence="2 3">
    <name type="scientific">Luteipulveratus mongoliensis</name>
    <dbReference type="NCBI Taxonomy" id="571913"/>
    <lineage>
        <taxon>Bacteria</taxon>
        <taxon>Bacillati</taxon>
        <taxon>Actinomycetota</taxon>
        <taxon>Actinomycetes</taxon>
        <taxon>Micrococcales</taxon>
        <taxon>Dermacoccaceae</taxon>
        <taxon>Luteipulveratus</taxon>
    </lineage>
</organism>
<evidence type="ECO:0000313" key="2">
    <source>
        <dbReference type="EMBL" id="AKU17787.1"/>
    </source>
</evidence>
<sequence>MIRWITAFLDTPAPRAVAAEEFWQVVTASSLSPRRGGGAFVTFVPDHGDPCLRAQVIENGTAGVHLDLHVDDLDAASPTAVDLGAEVVHTEPGLHVLRSPGRMPFCLVTWEGEHDVRPPVTVGGAVTSLDQVCLDIPESQYDVEVAFWSGLTGWEVRQGLLPEFAWMPAGNVLPIRLLLQRTRDADGDVRGHIDLAAGPTMREVATATRAHLALGATAGEAFEHWQVMADPVGRTYCLTARDPHAGRLRSSA</sequence>
<dbReference type="STRING" id="571913.VV02_21240"/>
<dbReference type="PANTHER" id="PTHR35908">
    <property type="entry name" value="HYPOTHETICAL FUSION PROTEIN"/>
    <property type="match status" value="1"/>
</dbReference>
<dbReference type="EMBL" id="CP011112">
    <property type="protein sequence ID" value="AKU17787.1"/>
    <property type="molecule type" value="Genomic_DNA"/>
</dbReference>
<dbReference type="KEGG" id="lmoi:VV02_21240"/>
<dbReference type="SUPFAM" id="SSF54593">
    <property type="entry name" value="Glyoxalase/Bleomycin resistance protein/Dihydroxybiphenyl dioxygenase"/>
    <property type="match status" value="1"/>
</dbReference>
<proteinExistence type="predicted"/>
<dbReference type="Pfam" id="PF18029">
    <property type="entry name" value="Glyoxalase_6"/>
    <property type="match status" value="2"/>
</dbReference>
<protein>
    <recommendedName>
        <fullName evidence="1">Glyoxalase-like domain-containing protein</fullName>
    </recommendedName>
</protein>
<dbReference type="PANTHER" id="PTHR35908:SF1">
    <property type="entry name" value="CONSERVED PROTEIN"/>
    <property type="match status" value="1"/>
</dbReference>
<reference evidence="2 3" key="1">
    <citation type="submission" date="2015-03" db="EMBL/GenBank/DDBJ databases">
        <title>Luteipulveratus halotolerans sp. nov., a novel actinobacterium (Dermacoccaceae) from Sarawak, Malaysia.</title>
        <authorList>
            <person name="Juboi H."/>
            <person name="Basik A."/>
            <person name="Shamsul S.S."/>
            <person name="Arnold P."/>
            <person name="Schmitt E.K."/>
            <person name="Sanglier J.-J."/>
            <person name="Yeo T."/>
        </authorList>
    </citation>
    <scope>NUCLEOTIDE SEQUENCE [LARGE SCALE GENOMIC DNA]</scope>
    <source>
        <strain evidence="2 3">MN07-A0370</strain>
    </source>
</reference>
<feature type="domain" description="Glyoxalase-like" evidence="1">
    <location>
        <begin position="131"/>
        <end position="239"/>
    </location>
</feature>
<dbReference type="Proteomes" id="UP000066480">
    <property type="component" value="Chromosome"/>
</dbReference>